<dbReference type="SUPFAM" id="SSF48425">
    <property type="entry name" value="Sec7 domain"/>
    <property type="match status" value="1"/>
</dbReference>
<feature type="domain" description="SEC7" evidence="2">
    <location>
        <begin position="113"/>
        <end position="289"/>
    </location>
</feature>
<dbReference type="OMA" id="NANPHEG"/>
<dbReference type="InterPro" id="IPR048003">
    <property type="entry name" value="FBXO8_F-box"/>
</dbReference>
<dbReference type="PANTHER" id="PTHR10663">
    <property type="entry name" value="GUANYL-NUCLEOTIDE EXCHANGE FACTOR"/>
    <property type="match status" value="1"/>
</dbReference>
<dbReference type="InterPro" id="IPR023394">
    <property type="entry name" value="Sec7_C_sf"/>
</dbReference>
<dbReference type="AlphaFoldDB" id="A0A8C4QLZ0"/>
<dbReference type="InterPro" id="IPR035999">
    <property type="entry name" value="Sec7_dom_sf"/>
</dbReference>
<dbReference type="Ensembl" id="ENSEBUT00000017902.1">
    <property type="protein sequence ID" value="ENSEBUP00000017326.1"/>
    <property type="gene ID" value="ENSEBUG00000010822.1"/>
</dbReference>
<dbReference type="PROSITE" id="PS50190">
    <property type="entry name" value="SEC7"/>
    <property type="match status" value="1"/>
</dbReference>
<dbReference type="Gene3D" id="1.10.1000.11">
    <property type="entry name" value="Arf Nucleotide-binding Site Opener,domain 2"/>
    <property type="match status" value="1"/>
</dbReference>
<evidence type="ECO:0000313" key="3">
    <source>
        <dbReference type="Ensembl" id="ENSEBUP00000017326.1"/>
    </source>
</evidence>
<dbReference type="SUPFAM" id="SSF81383">
    <property type="entry name" value="F-box domain"/>
    <property type="match status" value="1"/>
</dbReference>
<dbReference type="Pfam" id="PF12937">
    <property type="entry name" value="F-box-like"/>
    <property type="match status" value="1"/>
</dbReference>
<reference evidence="3" key="2">
    <citation type="submission" date="2025-09" db="UniProtKB">
        <authorList>
            <consortium name="Ensembl"/>
        </authorList>
    </citation>
    <scope>IDENTIFICATION</scope>
</reference>
<dbReference type="CDD" id="cd22088">
    <property type="entry name" value="F-box_FBXO8"/>
    <property type="match status" value="1"/>
</dbReference>
<accession>A0A8C4QLZ0</accession>
<dbReference type="SMART" id="SM00222">
    <property type="entry name" value="Sec7"/>
    <property type="match status" value="1"/>
</dbReference>
<dbReference type="Pfam" id="PF01369">
    <property type="entry name" value="Sec7"/>
    <property type="match status" value="1"/>
</dbReference>
<protein>
    <submittedName>
        <fullName evidence="3">F-box protein 8</fullName>
    </submittedName>
</protein>
<reference evidence="3" key="1">
    <citation type="submission" date="2025-08" db="UniProtKB">
        <authorList>
            <consortium name="Ensembl"/>
        </authorList>
    </citation>
    <scope>IDENTIFICATION</scope>
</reference>
<dbReference type="GeneTree" id="ENSGT00940000158356"/>
<dbReference type="Gene3D" id="1.10.220.20">
    <property type="match status" value="1"/>
</dbReference>
<dbReference type="InterPro" id="IPR001810">
    <property type="entry name" value="F-box_dom"/>
</dbReference>
<evidence type="ECO:0000259" key="2">
    <source>
        <dbReference type="PROSITE" id="PS50190"/>
    </source>
</evidence>
<proteinExistence type="predicted"/>
<dbReference type="PANTHER" id="PTHR10663:SF372">
    <property type="entry name" value="F-BOX ONLY PROTEIN 8"/>
    <property type="match status" value="1"/>
</dbReference>
<dbReference type="Gene3D" id="1.20.1280.50">
    <property type="match status" value="1"/>
</dbReference>
<dbReference type="InterPro" id="IPR036047">
    <property type="entry name" value="F-box-like_dom_sf"/>
</dbReference>
<keyword evidence="4" id="KW-1185">Reference proteome</keyword>
<dbReference type="Proteomes" id="UP000694388">
    <property type="component" value="Unplaced"/>
</dbReference>
<dbReference type="CDD" id="cd00171">
    <property type="entry name" value="Sec7"/>
    <property type="match status" value="1"/>
</dbReference>
<evidence type="ECO:0000313" key="4">
    <source>
        <dbReference type="Proteomes" id="UP000694388"/>
    </source>
</evidence>
<dbReference type="InterPro" id="IPR000904">
    <property type="entry name" value="Sec7_dom"/>
</dbReference>
<feature type="region of interest" description="Disordered" evidence="1">
    <location>
        <begin position="1"/>
        <end position="24"/>
    </location>
</feature>
<name>A0A8C4QLZ0_EPTBU</name>
<dbReference type="GO" id="GO:0005085">
    <property type="term" value="F:guanyl-nucleotide exchange factor activity"/>
    <property type="evidence" value="ECO:0007669"/>
    <property type="project" value="InterPro"/>
</dbReference>
<sequence>MGQGLGRAGRQAGRRSTAVYSASGPGQVGLGTTWGRRRPGARFPDLGLLPPELGVEILSHLNATDLCLASCVWHELATAEPLWQGLCKSNWGYCTIYHRRHSVDFSYRHLYLQLDEGCLTFNADPFEGIGYLFSRGILADNAQEIGRFIFSTETLHWQSLRLFLDRRRDVLDELVKLHNFANQFLPNALRQFFQSIRAPEERGEFLEALITKFSQRFCACNLALTCKLGLSPDSVYVLCYSLILLSVDLNSPHVKNKMSKREFIRNTRQAAMLVSADYVGHLYDNIYLVGHVAA</sequence>
<dbReference type="GO" id="GO:0032012">
    <property type="term" value="P:regulation of ARF protein signal transduction"/>
    <property type="evidence" value="ECO:0007669"/>
    <property type="project" value="InterPro"/>
</dbReference>
<organism evidence="3 4">
    <name type="scientific">Eptatretus burgeri</name>
    <name type="common">Inshore hagfish</name>
    <dbReference type="NCBI Taxonomy" id="7764"/>
    <lineage>
        <taxon>Eukaryota</taxon>
        <taxon>Metazoa</taxon>
        <taxon>Chordata</taxon>
        <taxon>Craniata</taxon>
        <taxon>Vertebrata</taxon>
        <taxon>Cyclostomata</taxon>
        <taxon>Myxini</taxon>
        <taxon>Myxiniformes</taxon>
        <taxon>Myxinidae</taxon>
        <taxon>Eptatretinae</taxon>
        <taxon>Eptatretus</taxon>
    </lineage>
</organism>
<evidence type="ECO:0000256" key="1">
    <source>
        <dbReference type="SAM" id="MobiDB-lite"/>
    </source>
</evidence>